<organism evidence="2 3">
    <name type="scientific">Sorghum bicolor</name>
    <name type="common">Sorghum</name>
    <name type="synonym">Sorghum vulgare</name>
    <dbReference type="NCBI Taxonomy" id="4558"/>
    <lineage>
        <taxon>Eukaryota</taxon>
        <taxon>Viridiplantae</taxon>
        <taxon>Streptophyta</taxon>
        <taxon>Embryophyta</taxon>
        <taxon>Tracheophyta</taxon>
        <taxon>Spermatophyta</taxon>
        <taxon>Magnoliopsida</taxon>
        <taxon>Liliopsida</taxon>
        <taxon>Poales</taxon>
        <taxon>Poaceae</taxon>
        <taxon>PACMAD clade</taxon>
        <taxon>Panicoideae</taxon>
        <taxon>Andropogonodae</taxon>
        <taxon>Andropogoneae</taxon>
        <taxon>Sorghinae</taxon>
        <taxon>Sorghum</taxon>
    </lineage>
</organism>
<proteinExistence type="predicted"/>
<feature type="transmembrane region" description="Helical" evidence="1">
    <location>
        <begin position="56"/>
        <end position="82"/>
    </location>
</feature>
<keyword evidence="3" id="KW-1185">Reference proteome</keyword>
<dbReference type="EMBL" id="CM000766">
    <property type="protein sequence ID" value="OQU80874.1"/>
    <property type="molecule type" value="Genomic_DNA"/>
</dbReference>
<reference evidence="3" key="2">
    <citation type="journal article" date="2018" name="Plant J.">
        <title>The Sorghum bicolor reference genome: improved assembly, gene annotations, a transcriptome atlas, and signatures of genome organization.</title>
        <authorList>
            <person name="McCormick R.F."/>
            <person name="Truong S.K."/>
            <person name="Sreedasyam A."/>
            <person name="Jenkins J."/>
            <person name="Shu S."/>
            <person name="Sims D."/>
            <person name="Kennedy M."/>
            <person name="Amirebrahimi M."/>
            <person name="Weers B.D."/>
            <person name="McKinley B."/>
            <person name="Mattison A."/>
            <person name="Morishige D.T."/>
            <person name="Grimwood J."/>
            <person name="Schmutz J."/>
            <person name="Mullet J.E."/>
        </authorList>
    </citation>
    <scope>NUCLEOTIDE SEQUENCE [LARGE SCALE GENOMIC DNA]</scope>
    <source>
        <strain evidence="3">cv. BTx623</strain>
    </source>
</reference>
<protein>
    <submittedName>
        <fullName evidence="2">Uncharacterized protein</fullName>
    </submittedName>
</protein>
<dbReference type="Proteomes" id="UP000000768">
    <property type="component" value="Chromosome 7"/>
</dbReference>
<dbReference type="InParanoid" id="A0A1Z5RAS5"/>
<reference evidence="2 3" key="1">
    <citation type="journal article" date="2009" name="Nature">
        <title>The Sorghum bicolor genome and the diversification of grasses.</title>
        <authorList>
            <person name="Paterson A.H."/>
            <person name="Bowers J.E."/>
            <person name="Bruggmann R."/>
            <person name="Dubchak I."/>
            <person name="Grimwood J."/>
            <person name="Gundlach H."/>
            <person name="Haberer G."/>
            <person name="Hellsten U."/>
            <person name="Mitros T."/>
            <person name="Poliakov A."/>
            <person name="Schmutz J."/>
            <person name="Spannagl M."/>
            <person name="Tang H."/>
            <person name="Wang X."/>
            <person name="Wicker T."/>
            <person name="Bharti A.K."/>
            <person name="Chapman J."/>
            <person name="Feltus F.A."/>
            <person name="Gowik U."/>
            <person name="Grigoriev I.V."/>
            <person name="Lyons E."/>
            <person name="Maher C.A."/>
            <person name="Martis M."/>
            <person name="Narechania A."/>
            <person name="Otillar R.P."/>
            <person name="Penning B.W."/>
            <person name="Salamov A.A."/>
            <person name="Wang Y."/>
            <person name="Zhang L."/>
            <person name="Carpita N.C."/>
            <person name="Freeling M."/>
            <person name="Gingle A.R."/>
            <person name="Hash C.T."/>
            <person name="Keller B."/>
            <person name="Klein P."/>
            <person name="Kresovich S."/>
            <person name="McCann M.C."/>
            <person name="Ming R."/>
            <person name="Peterson D.G."/>
            <person name="Mehboob-ur-Rahman"/>
            <person name="Ware D."/>
            <person name="Westhoff P."/>
            <person name="Mayer K.F."/>
            <person name="Messing J."/>
            <person name="Rokhsar D.S."/>
        </authorList>
    </citation>
    <scope>NUCLEOTIDE SEQUENCE [LARGE SCALE GENOMIC DNA]</scope>
    <source>
        <strain evidence="3">cv. BTx623</strain>
    </source>
</reference>
<keyword evidence="1" id="KW-0472">Membrane</keyword>
<dbReference type="Gramene" id="OQU80874">
    <property type="protein sequence ID" value="OQU80874"/>
    <property type="gene ID" value="SORBI_3007G202360"/>
</dbReference>
<gene>
    <name evidence="2" type="ORF">SORBI_3007G202360</name>
</gene>
<accession>A0A1Z5RAS5</accession>
<evidence type="ECO:0000313" key="2">
    <source>
        <dbReference type="EMBL" id="OQU80874.1"/>
    </source>
</evidence>
<sequence length="101" mass="11009">MYAYDDAVVSSTQNIFKTFSTASQAFSGDATKTVLLYEDEAHEPGDLMLCCVSLSLALICSSFCLVVFGTCYMAKTLAALILRSPAWDRSSRSSILCLKPF</sequence>
<keyword evidence="1" id="KW-1133">Transmembrane helix</keyword>
<keyword evidence="1" id="KW-0812">Transmembrane</keyword>
<dbReference type="AlphaFoldDB" id="A0A1Z5RAS5"/>
<evidence type="ECO:0000313" key="3">
    <source>
        <dbReference type="Proteomes" id="UP000000768"/>
    </source>
</evidence>
<name>A0A1Z5RAS5_SORBI</name>
<evidence type="ECO:0000256" key="1">
    <source>
        <dbReference type="SAM" id="Phobius"/>
    </source>
</evidence>